<dbReference type="Pfam" id="PF14604">
    <property type="entry name" value="SH3_9"/>
    <property type="match status" value="1"/>
</dbReference>
<name>A0A3B3SRM6_9TELE</name>
<keyword evidence="7" id="KW-0498">Mitosis</keyword>
<dbReference type="InterPro" id="IPR014536">
    <property type="entry name" value="Snx9_fam"/>
</dbReference>
<feature type="binding site" evidence="13">
    <location>
        <position position="289"/>
    </location>
    <ligand>
        <name>a 1,2-diacyl-sn-glycero-3-phospho-(1D-myo-inositol-4,5-bisphosphate)</name>
        <dbReference type="ChEBI" id="CHEBI:58456"/>
    </ligand>
</feature>
<dbReference type="PANTHER" id="PTHR45827">
    <property type="entry name" value="SORTING NEXIN"/>
    <property type="match status" value="1"/>
</dbReference>
<dbReference type="CDD" id="cd11896">
    <property type="entry name" value="SH3_SNX33"/>
    <property type="match status" value="1"/>
</dbReference>
<dbReference type="GO" id="GO:0036089">
    <property type="term" value="P:cleavage furrow formation"/>
    <property type="evidence" value="ECO:0007669"/>
    <property type="project" value="TreeGrafter"/>
</dbReference>
<dbReference type="Gene3D" id="2.30.30.40">
    <property type="entry name" value="SH3 Domains"/>
    <property type="match status" value="1"/>
</dbReference>
<dbReference type="PIRSF" id="PIRSF027744">
    <property type="entry name" value="Snx9"/>
    <property type="match status" value="1"/>
</dbReference>
<evidence type="ECO:0000313" key="18">
    <source>
        <dbReference type="Ensembl" id="ENSPKIP00000032985.1"/>
    </source>
</evidence>
<evidence type="ECO:0000256" key="15">
    <source>
        <dbReference type="SAM" id="MobiDB-lite"/>
    </source>
</evidence>
<dbReference type="AlphaFoldDB" id="A0A3B3SRM6"/>
<dbReference type="SUPFAM" id="SSF50044">
    <property type="entry name" value="SH3-domain"/>
    <property type="match status" value="1"/>
</dbReference>
<feature type="compositionally biased region" description="Polar residues" evidence="15">
    <location>
        <begin position="122"/>
        <end position="139"/>
    </location>
</feature>
<evidence type="ECO:0000256" key="4">
    <source>
        <dbReference type="ARBA" id="ARBA00022448"/>
    </source>
</evidence>
<evidence type="ECO:0000259" key="17">
    <source>
        <dbReference type="PROSITE" id="PS50195"/>
    </source>
</evidence>
<dbReference type="GO" id="GO:0015031">
    <property type="term" value="P:protein transport"/>
    <property type="evidence" value="ECO:0007669"/>
    <property type="project" value="UniProtKB-KW"/>
</dbReference>
<feature type="domain" description="SH3" evidence="16">
    <location>
        <begin position="1"/>
        <end position="61"/>
    </location>
</feature>
<reference evidence="18" key="2">
    <citation type="submission" date="2025-09" db="UniProtKB">
        <authorList>
            <consortium name="Ensembl"/>
        </authorList>
    </citation>
    <scope>IDENTIFICATION</scope>
</reference>
<keyword evidence="11 12" id="KW-0968">Cytoplasmic vesicle</keyword>
<evidence type="ECO:0000256" key="14">
    <source>
        <dbReference type="PROSITE-ProRule" id="PRU00192"/>
    </source>
</evidence>
<dbReference type="Pfam" id="PF10456">
    <property type="entry name" value="BAR_3_WASP_bdg"/>
    <property type="match status" value="1"/>
</dbReference>
<dbReference type="Gene3D" id="1.20.1270.60">
    <property type="entry name" value="Arfaptin homology (AH) domain/BAR domain"/>
    <property type="match status" value="1"/>
</dbReference>
<evidence type="ECO:0000256" key="1">
    <source>
        <dbReference type="ARBA" id="ARBA00004180"/>
    </source>
</evidence>
<organism evidence="18 19">
    <name type="scientific">Paramormyrops kingsleyae</name>
    <dbReference type="NCBI Taxonomy" id="1676925"/>
    <lineage>
        <taxon>Eukaryota</taxon>
        <taxon>Metazoa</taxon>
        <taxon>Chordata</taxon>
        <taxon>Craniata</taxon>
        <taxon>Vertebrata</taxon>
        <taxon>Euteleostomi</taxon>
        <taxon>Actinopterygii</taxon>
        <taxon>Neopterygii</taxon>
        <taxon>Teleostei</taxon>
        <taxon>Osteoglossocephala</taxon>
        <taxon>Osteoglossomorpha</taxon>
        <taxon>Osteoglossiformes</taxon>
        <taxon>Mormyridae</taxon>
        <taxon>Paramormyrops</taxon>
    </lineage>
</organism>
<dbReference type="FunFam" id="3.30.1520.10:FF:000004">
    <property type="entry name" value="Sorting nexin"/>
    <property type="match status" value="1"/>
</dbReference>
<evidence type="ECO:0000259" key="16">
    <source>
        <dbReference type="PROSITE" id="PS50002"/>
    </source>
</evidence>
<dbReference type="GeneTree" id="ENSGT00940000160162"/>
<evidence type="ECO:0000256" key="10">
    <source>
        <dbReference type="ARBA" id="ARBA00023306"/>
    </source>
</evidence>
<dbReference type="InterPro" id="IPR036028">
    <property type="entry name" value="SH3-like_dom_sf"/>
</dbReference>
<keyword evidence="3 14" id="KW-0728">SH3 domain</keyword>
<keyword evidence="6" id="KW-0132">Cell division</keyword>
<keyword evidence="5" id="KW-0254">Endocytosis</keyword>
<dbReference type="GO" id="GO:0006897">
    <property type="term" value="P:endocytosis"/>
    <property type="evidence" value="ECO:0007669"/>
    <property type="project" value="UniProtKB-KW"/>
</dbReference>
<dbReference type="GO" id="GO:0005886">
    <property type="term" value="C:plasma membrane"/>
    <property type="evidence" value="ECO:0007669"/>
    <property type="project" value="TreeGrafter"/>
</dbReference>
<evidence type="ECO:0000256" key="12">
    <source>
        <dbReference type="PIRNR" id="PIRNR027744"/>
    </source>
</evidence>
<dbReference type="SMART" id="SM00326">
    <property type="entry name" value="SH3"/>
    <property type="match status" value="1"/>
</dbReference>
<feature type="region of interest" description="Disordered" evidence="15">
    <location>
        <begin position="107"/>
        <end position="156"/>
    </location>
</feature>
<keyword evidence="8" id="KW-0653">Protein transport</keyword>
<feature type="domain" description="PX" evidence="17">
    <location>
        <begin position="213"/>
        <end position="323"/>
    </location>
</feature>
<protein>
    <recommendedName>
        <fullName evidence="12">Sorting nexin</fullName>
    </recommendedName>
</protein>
<evidence type="ECO:0000256" key="7">
    <source>
        <dbReference type="ARBA" id="ARBA00022776"/>
    </source>
</evidence>
<proteinExistence type="inferred from homology"/>
<sequence length="557" mass="64486">MSLKAKALYDFHSENKEEISILENEELTIFDEHSIDGWLQGENSQGQMGLFPASYVEIIRPDLCLRGCSPSPAGSSGNQWCFLPTQDMPAGGQQSCEDDNSWDDWDDWDDSLSVEEEGHPQQGANTNERSCGSPCSSPTVRHHLRPTERADRMCSSQRGSMVTRNLNRFSSFVRSGVEAFVLGDVLLTAKRAESYSIEMGPLGPQWKDSPKPFSCSIEDPTKQTKFRGIKTYISYRITPSHTGRPVYRRYKQFDWLYTRLLQKFTIISLPHLPEKQTTGRFEDNFIEKRQRRLALWMDHMTSHPVLSQYEGFQHFLLCTEHRQWKLGKRRAERDEMVGAHFLLTLQIPNEHLDFRKVEERIGIFKDFAKGMDESIMQSAHVVSELVRKHVGDFRKAFQRFGYAFQSISQTFTLDPPYCSDALNSAISHTGQTFENIGEMFAEQPKYDLFHVLDRLSHYQGLLANFPDIIHVQKGAFSKVKESQRMSKEGKMGRHEADGVQKRCQAVGFALQAEMNHFHRRRVVDFKKMMQAYLREQIAFYQRVGRQLECTLHMYEHF</sequence>
<dbReference type="Proteomes" id="UP000261540">
    <property type="component" value="Unplaced"/>
</dbReference>
<reference evidence="18" key="1">
    <citation type="submission" date="2025-08" db="UniProtKB">
        <authorList>
            <consortium name="Ensembl"/>
        </authorList>
    </citation>
    <scope>IDENTIFICATION</scope>
</reference>
<dbReference type="InterPro" id="IPR001452">
    <property type="entry name" value="SH3_domain"/>
</dbReference>
<dbReference type="GO" id="GO:0030659">
    <property type="term" value="C:cytoplasmic vesicle membrane"/>
    <property type="evidence" value="ECO:0007669"/>
    <property type="project" value="UniProtKB-SubCell"/>
</dbReference>
<evidence type="ECO:0000256" key="9">
    <source>
        <dbReference type="ARBA" id="ARBA00023136"/>
    </source>
</evidence>
<evidence type="ECO:0000313" key="19">
    <source>
        <dbReference type="Proteomes" id="UP000261540"/>
    </source>
</evidence>
<feature type="binding site" evidence="13">
    <location>
        <position position="251"/>
    </location>
    <ligand>
        <name>a 1,2-diacyl-sn-glycero-3-phospho-(1D-myo-inositol-4,5-bisphosphate)</name>
        <dbReference type="ChEBI" id="CHEBI:58456"/>
    </ligand>
</feature>
<evidence type="ECO:0000256" key="6">
    <source>
        <dbReference type="ARBA" id="ARBA00022618"/>
    </source>
</evidence>
<dbReference type="Pfam" id="PF00787">
    <property type="entry name" value="PX"/>
    <property type="match status" value="1"/>
</dbReference>
<comment type="similarity">
    <text evidence="2 12">Belongs to the sorting nexin family.</text>
</comment>
<dbReference type="Ensembl" id="ENSPKIT00000013868.1">
    <property type="protein sequence ID" value="ENSPKIP00000032985.1"/>
    <property type="gene ID" value="ENSPKIG00000012874.1"/>
</dbReference>
<keyword evidence="9 12" id="KW-0472">Membrane</keyword>
<dbReference type="InterPro" id="IPR019497">
    <property type="entry name" value="Sorting_nexin_WASP-bd-dom"/>
</dbReference>
<keyword evidence="10" id="KW-0131">Cell cycle</keyword>
<dbReference type="InterPro" id="IPR001683">
    <property type="entry name" value="PX_dom"/>
</dbReference>
<comment type="subcellular location">
    <subcellularLocation>
        <location evidence="1">Cytoplasmic vesicle membrane</location>
        <topology evidence="1">Peripheral membrane protein</topology>
        <orientation evidence="1">Cytoplasmic side</orientation>
    </subcellularLocation>
</comment>
<evidence type="ECO:0000256" key="11">
    <source>
        <dbReference type="ARBA" id="ARBA00023329"/>
    </source>
</evidence>
<dbReference type="GO" id="GO:0097320">
    <property type="term" value="P:plasma membrane tubulation"/>
    <property type="evidence" value="ECO:0007669"/>
    <property type="project" value="TreeGrafter"/>
</dbReference>
<dbReference type="GO" id="GO:0035091">
    <property type="term" value="F:phosphatidylinositol binding"/>
    <property type="evidence" value="ECO:0007669"/>
    <property type="project" value="InterPro"/>
</dbReference>
<dbReference type="PANTHER" id="PTHR45827:SF3">
    <property type="entry name" value="SORTING NEXIN-33"/>
    <property type="match status" value="1"/>
</dbReference>
<dbReference type="GO" id="GO:0000278">
    <property type="term" value="P:mitotic cell cycle"/>
    <property type="evidence" value="ECO:0007669"/>
    <property type="project" value="InterPro"/>
</dbReference>
<dbReference type="STRING" id="1676925.ENSPKIP00000032985"/>
<evidence type="ECO:0000256" key="13">
    <source>
        <dbReference type="PIRSR" id="PIRSR027744-1"/>
    </source>
</evidence>
<dbReference type="SMART" id="SM00312">
    <property type="entry name" value="PX"/>
    <property type="match status" value="1"/>
</dbReference>
<keyword evidence="4" id="KW-0813">Transport</keyword>
<dbReference type="InterPro" id="IPR036871">
    <property type="entry name" value="PX_dom_sf"/>
</dbReference>
<dbReference type="PROSITE" id="PS50002">
    <property type="entry name" value="SH3"/>
    <property type="match status" value="1"/>
</dbReference>
<evidence type="ECO:0000256" key="2">
    <source>
        <dbReference type="ARBA" id="ARBA00010883"/>
    </source>
</evidence>
<dbReference type="Gene3D" id="3.30.1520.10">
    <property type="entry name" value="Phox-like domain"/>
    <property type="match status" value="1"/>
</dbReference>
<feature type="binding site" evidence="13">
    <location>
        <position position="249"/>
    </location>
    <ligand>
        <name>a 1,2-diacyl-sn-glycero-3-phospho-(1D-myo-inositol-4,5-bisphosphate)</name>
        <dbReference type="ChEBI" id="CHEBI:58456"/>
    </ligand>
</feature>
<dbReference type="FunFam" id="2.30.30.40:FF:000116">
    <property type="entry name" value="Sorting nexin"/>
    <property type="match status" value="1"/>
</dbReference>
<dbReference type="PROSITE" id="PS50195">
    <property type="entry name" value="PX"/>
    <property type="match status" value="1"/>
</dbReference>
<dbReference type="GO" id="GO:0016197">
    <property type="term" value="P:endosomal transport"/>
    <property type="evidence" value="ECO:0007669"/>
    <property type="project" value="TreeGrafter"/>
</dbReference>
<dbReference type="FunFam" id="1.20.1270.60:FF:000033">
    <property type="entry name" value="Sorting nexin"/>
    <property type="match status" value="1"/>
</dbReference>
<accession>A0A3B3SRM6</accession>
<keyword evidence="19" id="KW-1185">Reference proteome</keyword>
<evidence type="ECO:0000256" key="8">
    <source>
        <dbReference type="ARBA" id="ARBA00022927"/>
    </source>
</evidence>
<dbReference type="SUPFAM" id="SSF64268">
    <property type="entry name" value="PX domain"/>
    <property type="match status" value="1"/>
</dbReference>
<dbReference type="InterPro" id="IPR027267">
    <property type="entry name" value="AH/BAR_dom_sf"/>
</dbReference>
<evidence type="ECO:0000256" key="5">
    <source>
        <dbReference type="ARBA" id="ARBA00022583"/>
    </source>
</evidence>
<evidence type="ECO:0000256" key="3">
    <source>
        <dbReference type="ARBA" id="ARBA00022443"/>
    </source>
</evidence>